<dbReference type="Pfam" id="PF02892">
    <property type="entry name" value="zf-BED"/>
    <property type="match status" value="2"/>
</dbReference>
<evidence type="ECO:0000256" key="3">
    <source>
        <dbReference type="ARBA" id="ARBA00022771"/>
    </source>
</evidence>
<evidence type="ECO:0000256" key="2">
    <source>
        <dbReference type="ARBA" id="ARBA00022723"/>
    </source>
</evidence>
<evidence type="ECO:0000256" key="7">
    <source>
        <dbReference type="PROSITE-ProRule" id="PRU00027"/>
    </source>
</evidence>
<dbReference type="Ensembl" id="ENSTMTT00000005312.1">
    <property type="protein sequence ID" value="ENSTMTP00000005140.1"/>
    <property type="gene ID" value="ENSTMTG00000003836.1"/>
</dbReference>
<dbReference type="SMART" id="SM00614">
    <property type="entry name" value="ZnF_BED"/>
    <property type="match status" value="2"/>
</dbReference>
<accession>A0A674I8W2</accession>
<feature type="domain" description="BED-type" evidence="9">
    <location>
        <begin position="127"/>
        <end position="184"/>
    </location>
</feature>
<dbReference type="GO" id="GO:0005634">
    <property type="term" value="C:nucleus"/>
    <property type="evidence" value="ECO:0007669"/>
    <property type="project" value="UniProtKB-SubCell"/>
</dbReference>
<dbReference type="Proteomes" id="UP000472274">
    <property type="component" value="Unplaced"/>
</dbReference>
<dbReference type="Pfam" id="PF05699">
    <property type="entry name" value="Dimer_Tnp_hAT"/>
    <property type="match status" value="1"/>
</dbReference>
<evidence type="ECO:0000256" key="1">
    <source>
        <dbReference type="ARBA" id="ARBA00004123"/>
    </source>
</evidence>
<evidence type="ECO:0000256" key="4">
    <source>
        <dbReference type="ARBA" id="ARBA00022833"/>
    </source>
</evidence>
<keyword evidence="3 7" id="KW-0863">Zinc-finger</keyword>
<organism evidence="10 11">
    <name type="scientific">Terrapene triunguis</name>
    <name type="common">Three-toed box turtle</name>
    <dbReference type="NCBI Taxonomy" id="2587831"/>
    <lineage>
        <taxon>Eukaryota</taxon>
        <taxon>Metazoa</taxon>
        <taxon>Chordata</taxon>
        <taxon>Craniata</taxon>
        <taxon>Vertebrata</taxon>
        <taxon>Euteleostomi</taxon>
        <taxon>Archelosauria</taxon>
        <taxon>Testudinata</taxon>
        <taxon>Testudines</taxon>
        <taxon>Cryptodira</taxon>
        <taxon>Durocryptodira</taxon>
        <taxon>Testudinoidea</taxon>
        <taxon>Emydidae</taxon>
        <taxon>Terrapene</taxon>
    </lineage>
</organism>
<dbReference type="InterPro" id="IPR036236">
    <property type="entry name" value="Znf_C2H2_sf"/>
</dbReference>
<name>A0A674I8W2_9SAUR</name>
<keyword evidence="4" id="KW-0862">Zinc</keyword>
<feature type="region of interest" description="Disordered" evidence="8">
    <location>
        <begin position="1"/>
        <end position="24"/>
    </location>
</feature>
<dbReference type="GeneTree" id="ENSGT00940000163411"/>
<evidence type="ECO:0000313" key="11">
    <source>
        <dbReference type="Proteomes" id="UP000472274"/>
    </source>
</evidence>
<dbReference type="SUPFAM" id="SSF57667">
    <property type="entry name" value="beta-beta-alpha zinc fingers"/>
    <property type="match status" value="2"/>
</dbReference>
<dbReference type="SUPFAM" id="SSF53098">
    <property type="entry name" value="Ribonuclease H-like"/>
    <property type="match status" value="1"/>
</dbReference>
<dbReference type="InterPro" id="IPR052865">
    <property type="entry name" value="Zinc_finger_BED"/>
</dbReference>
<reference evidence="10" key="2">
    <citation type="submission" date="2025-09" db="UniProtKB">
        <authorList>
            <consortium name="Ensembl"/>
        </authorList>
    </citation>
    <scope>IDENTIFICATION</scope>
</reference>
<dbReference type="PROSITE" id="PS50808">
    <property type="entry name" value="ZF_BED"/>
    <property type="match status" value="2"/>
</dbReference>
<sequence>MSAYSFSVPVSPVSPSSRCSSFSSAGSLEFIPSAHSDSEDDDKVVVEGVEQPAKHKRKKGLRTKGKPHHKKLVLSKKFVKDLGPAGAVEAACAAAAVVMPGAPERDGESFFIESNTVKRVLLPGTRAKTSIVWNFFHVDPQYPCRAICSLCKKSVSRGKPGTHLGTSTLQRHLQAKHSVYWAMANKISATGGSSVGEEEYAFNVPVSPISPDSRFSSLSSSGSLEYIPNVHFHSDRVEEALGQFSNKKRRKKGLQVNEFYPGKLELSKNFAKDVGPAGTTTAARAAAAIVVSGASGEDRESFLIESNTVKRVLMPGTRTKTSAVWNFFYIDPQYTCRAVCNVCKKSVSRGRPGTHLGTSTLQRHLQAMHPVHWAMANKSNGIVGNGVDEETVEDFSVGPREMDLSLLCHRSFSSYFSSRRDKLTASYSLTSQGLGVHAPTLSPKPVLGKRKVISPNFGTPQDSQTSTTEKKIKYHEIPVAQQINRAITELIIEDMQPYSFFSTPAFQRFMKIVAPGYQLPSRTYFSTKAVPRLYNVVREKVFMALEKAECKKVHLTIDMWTHEPTTDYLTVMAHWVSFEMLLSSAHSASKSPSCRKQAALCVTGFAKDYAAASILQELNYQIGVWLSPNSLTPGFIVSDNTANVVHAVRDGDFTQVPCFMHCLSLVIQDFLREHKSMRSMLVAAREICHHFNHSVKARQILQEFQHANHLPQHNLKQEVATQWTSTFYMLRRLLEQQKAVHDYSMQHHVGRVDGVILTSFQWCLMAHVCDILEPFEEATQEVSMCTAGLSQVLPLVRRLLLTLQNMRKDFQIKGATVALGLVDDLSLRLETDSRLSTVLRSEHYILATLLDPCFKDNLEEFLPQGTDLISYKQILIEVVSEYMCTSVEGCSLEATEVSGHSSLIGTDPFAFHLKEDYSGSDPFSGFSSSGAALIGKKRLLCPSAAAVVEEYFQDESSGITVKDDPLIYWQGKLRRWPALTRVAIQYLSCPPCSLHPECVFSTARHLVSEHSASPGFDNIEQLMFLKMNLKTINYDYSTLALGFDTEDEITQSSEDEMF</sequence>
<dbReference type="InParanoid" id="A0A674I8W2"/>
<reference evidence="10" key="1">
    <citation type="submission" date="2025-08" db="UniProtKB">
        <authorList>
            <consortium name="Ensembl"/>
        </authorList>
    </citation>
    <scope>IDENTIFICATION</scope>
</reference>
<comment type="subcellular location">
    <subcellularLocation>
        <location evidence="1">Nucleus</location>
    </subcellularLocation>
</comment>
<protein>
    <recommendedName>
        <fullName evidence="9">BED-type domain-containing protein</fullName>
    </recommendedName>
</protein>
<dbReference type="InterPro" id="IPR003656">
    <property type="entry name" value="Znf_BED"/>
</dbReference>
<feature type="domain" description="BED-type" evidence="9">
    <location>
        <begin position="319"/>
        <end position="376"/>
    </location>
</feature>
<dbReference type="PANTHER" id="PTHR47241:SF2">
    <property type="entry name" value="ZINC FINGER BED DOMAIN-CONTAINING PROTEIN 6"/>
    <property type="match status" value="1"/>
</dbReference>
<keyword evidence="6" id="KW-0539">Nucleus</keyword>
<dbReference type="GO" id="GO:0006357">
    <property type="term" value="P:regulation of transcription by RNA polymerase II"/>
    <property type="evidence" value="ECO:0007669"/>
    <property type="project" value="TreeGrafter"/>
</dbReference>
<keyword evidence="5" id="KW-0238">DNA-binding</keyword>
<dbReference type="InterPro" id="IPR012337">
    <property type="entry name" value="RNaseH-like_sf"/>
</dbReference>
<proteinExistence type="predicted"/>
<evidence type="ECO:0000259" key="9">
    <source>
        <dbReference type="PROSITE" id="PS50808"/>
    </source>
</evidence>
<dbReference type="GO" id="GO:0046983">
    <property type="term" value="F:protein dimerization activity"/>
    <property type="evidence" value="ECO:0007669"/>
    <property type="project" value="InterPro"/>
</dbReference>
<dbReference type="SUPFAM" id="SSF140996">
    <property type="entry name" value="Hermes dimerisation domain"/>
    <property type="match status" value="1"/>
</dbReference>
<dbReference type="AlphaFoldDB" id="A0A674I8W2"/>
<dbReference type="GO" id="GO:0003677">
    <property type="term" value="F:DNA binding"/>
    <property type="evidence" value="ECO:0007669"/>
    <property type="project" value="UniProtKB-KW"/>
</dbReference>
<keyword evidence="2" id="KW-0479">Metal-binding</keyword>
<evidence type="ECO:0000256" key="6">
    <source>
        <dbReference type="ARBA" id="ARBA00023242"/>
    </source>
</evidence>
<dbReference type="InterPro" id="IPR008906">
    <property type="entry name" value="HATC_C_dom"/>
</dbReference>
<keyword evidence="11" id="KW-1185">Reference proteome</keyword>
<evidence type="ECO:0000256" key="8">
    <source>
        <dbReference type="SAM" id="MobiDB-lite"/>
    </source>
</evidence>
<dbReference type="GO" id="GO:0008270">
    <property type="term" value="F:zinc ion binding"/>
    <property type="evidence" value="ECO:0007669"/>
    <property type="project" value="UniProtKB-KW"/>
</dbReference>
<evidence type="ECO:0000256" key="5">
    <source>
        <dbReference type="ARBA" id="ARBA00023125"/>
    </source>
</evidence>
<dbReference type="PANTHER" id="PTHR47241">
    <property type="entry name" value="FINGER PROTEIN, PUTATIVE-RELATED"/>
    <property type="match status" value="1"/>
</dbReference>
<evidence type="ECO:0000313" key="10">
    <source>
        <dbReference type="Ensembl" id="ENSTMTP00000005140.1"/>
    </source>
</evidence>